<keyword evidence="3" id="KW-1185">Reference proteome</keyword>
<feature type="compositionally biased region" description="Polar residues" evidence="1">
    <location>
        <begin position="61"/>
        <end position="70"/>
    </location>
</feature>
<feature type="compositionally biased region" description="Low complexity" evidence="1">
    <location>
        <begin position="96"/>
        <end position="107"/>
    </location>
</feature>
<evidence type="ECO:0000256" key="1">
    <source>
        <dbReference type="SAM" id="MobiDB-lite"/>
    </source>
</evidence>
<gene>
    <name evidence="2" type="ORF">HS088_TW23G00066</name>
</gene>
<organism evidence="2 3">
    <name type="scientific">Tripterygium wilfordii</name>
    <name type="common">Thunder God vine</name>
    <dbReference type="NCBI Taxonomy" id="458696"/>
    <lineage>
        <taxon>Eukaryota</taxon>
        <taxon>Viridiplantae</taxon>
        <taxon>Streptophyta</taxon>
        <taxon>Embryophyta</taxon>
        <taxon>Tracheophyta</taxon>
        <taxon>Spermatophyta</taxon>
        <taxon>Magnoliopsida</taxon>
        <taxon>eudicotyledons</taxon>
        <taxon>Gunneridae</taxon>
        <taxon>Pentapetalae</taxon>
        <taxon>rosids</taxon>
        <taxon>fabids</taxon>
        <taxon>Celastrales</taxon>
        <taxon>Celastraceae</taxon>
        <taxon>Tripterygium</taxon>
    </lineage>
</organism>
<feature type="region of interest" description="Disordered" evidence="1">
    <location>
        <begin position="96"/>
        <end position="125"/>
    </location>
</feature>
<dbReference type="AlphaFoldDB" id="A0A7J7BUH6"/>
<feature type="region of interest" description="Disordered" evidence="1">
    <location>
        <begin position="1"/>
        <end position="27"/>
    </location>
</feature>
<feature type="region of interest" description="Disordered" evidence="1">
    <location>
        <begin position="40"/>
        <end position="78"/>
    </location>
</feature>
<dbReference type="InParanoid" id="A0A7J7BUH6"/>
<sequence>MAKQALSEALSPEFIQQPAGQEHQASTYISSTENIAKLLQGWMKDPPKSSSSIVTDDHQYSQKNKNPKTNYTKDEKNEMELSEAFESALYGFESFDSSNSDLSQSQSPGEASIFQDESKPSINNSQEPLSLLEKWLFDEGAAASQGKDCFSDIKSDENNIYPLAA</sequence>
<dbReference type="EMBL" id="JAAARO010000023">
    <property type="protein sequence ID" value="KAF5725345.1"/>
    <property type="molecule type" value="Genomic_DNA"/>
</dbReference>
<dbReference type="Proteomes" id="UP000593562">
    <property type="component" value="Unassembled WGS sequence"/>
</dbReference>
<comment type="caution">
    <text evidence="2">The sequence shown here is derived from an EMBL/GenBank/DDBJ whole genome shotgun (WGS) entry which is preliminary data.</text>
</comment>
<protein>
    <submittedName>
        <fullName evidence="2">Myb-related protein</fullName>
    </submittedName>
</protein>
<reference evidence="2 3" key="1">
    <citation type="journal article" date="2020" name="Nat. Commun.">
        <title>Genome of Tripterygium wilfordii and identification of cytochrome P450 involved in triptolide biosynthesis.</title>
        <authorList>
            <person name="Tu L."/>
            <person name="Su P."/>
            <person name="Zhang Z."/>
            <person name="Gao L."/>
            <person name="Wang J."/>
            <person name="Hu T."/>
            <person name="Zhou J."/>
            <person name="Zhang Y."/>
            <person name="Zhao Y."/>
            <person name="Liu Y."/>
            <person name="Song Y."/>
            <person name="Tong Y."/>
            <person name="Lu Y."/>
            <person name="Yang J."/>
            <person name="Xu C."/>
            <person name="Jia M."/>
            <person name="Peters R.J."/>
            <person name="Huang L."/>
            <person name="Gao W."/>
        </authorList>
    </citation>
    <scope>NUCLEOTIDE SEQUENCE [LARGE SCALE GENOMIC DNA]</scope>
    <source>
        <strain evidence="3">cv. XIE 37</strain>
        <tissue evidence="2">Leaf</tissue>
    </source>
</reference>
<name>A0A7J7BUH6_TRIWF</name>
<proteinExistence type="predicted"/>
<evidence type="ECO:0000313" key="2">
    <source>
        <dbReference type="EMBL" id="KAF5725345.1"/>
    </source>
</evidence>
<accession>A0A7J7BUH6</accession>
<evidence type="ECO:0000313" key="3">
    <source>
        <dbReference type="Proteomes" id="UP000593562"/>
    </source>
</evidence>